<dbReference type="Bgee" id="ENSGACG00000020490">
    <property type="expression patterns" value="Expressed in heart and 1 other cell type or tissue"/>
</dbReference>
<reference evidence="2" key="1">
    <citation type="submission" date="2006-01" db="EMBL/GenBank/DDBJ databases">
        <authorList>
            <person name="Lindblad-Toh K."/>
            <person name="Mauceli E."/>
            <person name="Grabherr M."/>
            <person name="Chang J.L."/>
            <person name="Lander E.S."/>
        </authorList>
    </citation>
    <scope>NUCLEOTIDE SEQUENCE [LARGE SCALE GENOMIC DNA]</scope>
</reference>
<protein>
    <recommendedName>
        <fullName evidence="3">Elastin b</fullName>
    </recommendedName>
</protein>
<dbReference type="AlphaFoldDB" id="G3QB30"/>
<reference evidence="2" key="2">
    <citation type="submission" date="2024-04" db="UniProtKB">
        <authorList>
            <consortium name="Ensembl"/>
        </authorList>
    </citation>
    <scope>IDENTIFICATION</scope>
</reference>
<feature type="region of interest" description="Disordered" evidence="1">
    <location>
        <begin position="46"/>
        <end position="81"/>
    </location>
</feature>
<feature type="compositionally biased region" description="Gly residues" evidence="1">
    <location>
        <begin position="1"/>
        <end position="11"/>
    </location>
</feature>
<sequence>FRPGGVGGYGPGSQALGNRKPPKSGYGSSLGGTGYGAGPSGAGVGGLPAAGGAGGAGGPAGTGQGLGGGAGSLPAGGGRPGYGGVAGGNYPGYTGAGQKSKAQKAAKYAAMQAFLGSGGYRGAGCQGRYCGQRRK</sequence>
<organism evidence="2">
    <name type="scientific">Gasterosteus aculeatus</name>
    <name type="common">Three-spined stickleback</name>
    <dbReference type="NCBI Taxonomy" id="69293"/>
    <lineage>
        <taxon>Eukaryota</taxon>
        <taxon>Metazoa</taxon>
        <taxon>Chordata</taxon>
        <taxon>Craniata</taxon>
        <taxon>Vertebrata</taxon>
        <taxon>Euteleostomi</taxon>
        <taxon>Actinopterygii</taxon>
        <taxon>Neopterygii</taxon>
        <taxon>Teleostei</taxon>
        <taxon>Neoteleostei</taxon>
        <taxon>Acanthomorphata</taxon>
        <taxon>Eupercaria</taxon>
        <taxon>Perciformes</taxon>
        <taxon>Cottioidei</taxon>
        <taxon>Gasterosteales</taxon>
        <taxon>Gasterosteidae</taxon>
        <taxon>Gasterosteus</taxon>
    </lineage>
</organism>
<evidence type="ECO:0000256" key="1">
    <source>
        <dbReference type="SAM" id="MobiDB-lite"/>
    </source>
</evidence>
<dbReference type="Ensembl" id="ENSGACT00000027148.1">
    <property type="protein sequence ID" value="ENSGACP00000027096.1"/>
    <property type="gene ID" value="ENSGACG00000020490.1"/>
</dbReference>
<name>G3QB30_GASAC</name>
<dbReference type="OMA" id="CISACVT"/>
<evidence type="ECO:0008006" key="3">
    <source>
        <dbReference type="Google" id="ProtNLM"/>
    </source>
</evidence>
<accession>G3QB30</accession>
<dbReference type="eggNOG" id="ENOG502SSGX">
    <property type="taxonomic scope" value="Eukaryota"/>
</dbReference>
<evidence type="ECO:0000313" key="2">
    <source>
        <dbReference type="Ensembl" id="ENSGACP00000027096.1"/>
    </source>
</evidence>
<feature type="region of interest" description="Disordered" evidence="1">
    <location>
        <begin position="1"/>
        <end position="32"/>
    </location>
</feature>
<proteinExistence type="predicted"/>
<dbReference type="InParanoid" id="G3QB30"/>